<evidence type="ECO:0000256" key="1">
    <source>
        <dbReference type="SAM" id="MobiDB-lite"/>
    </source>
</evidence>
<sequence>MVSCSASTGYSSDYIRQRRDHPCSTGALSRPVHGLLPCRCLGALYARISGVAIPRQSGWPCGGLRRMGWRYAGGALCLPAGAGPLRRAADPRTAVAEHRHPSRLSGTGAVQPAGPHVLRRRHRARLRRRVWCGQCQQHAGLHPQAGLPAGASAGSARGTGPRAAHGEPAPAIVRATLERRCAGMALRQSE</sequence>
<keyword evidence="3" id="KW-1185">Reference proteome</keyword>
<reference evidence="2 3" key="1">
    <citation type="submission" date="2016-11" db="EMBL/GenBank/DDBJ databases">
        <title>The macronuclear genome of Stentor coeruleus: a giant cell with tiny introns.</title>
        <authorList>
            <person name="Slabodnick M."/>
            <person name="Ruby J.G."/>
            <person name="Reiff S.B."/>
            <person name="Swart E.C."/>
            <person name="Gosai S."/>
            <person name="Prabakaran S."/>
            <person name="Witkowska E."/>
            <person name="Larue G.E."/>
            <person name="Fisher S."/>
            <person name="Freeman R.M."/>
            <person name="Gunawardena J."/>
            <person name="Chu W."/>
            <person name="Stover N.A."/>
            <person name="Gregory B.D."/>
            <person name="Nowacki M."/>
            <person name="Derisi J."/>
            <person name="Roy S.W."/>
            <person name="Marshall W.F."/>
            <person name="Sood P."/>
        </authorList>
    </citation>
    <scope>NUCLEOTIDE SEQUENCE [LARGE SCALE GENOMIC DNA]</scope>
    <source>
        <strain evidence="2">WM001</strain>
    </source>
</reference>
<protein>
    <submittedName>
        <fullName evidence="2">Uncharacterized protein</fullName>
    </submittedName>
</protein>
<gene>
    <name evidence="2" type="ORF">SteCoe_39608</name>
</gene>
<feature type="region of interest" description="Disordered" evidence="1">
    <location>
        <begin position="143"/>
        <end position="169"/>
    </location>
</feature>
<proteinExistence type="predicted"/>
<accession>A0A1R2AKJ3</accession>
<dbReference type="EMBL" id="MPUH01002527">
    <property type="protein sequence ID" value="OMJ65043.1"/>
    <property type="molecule type" value="Genomic_DNA"/>
</dbReference>
<evidence type="ECO:0000313" key="3">
    <source>
        <dbReference type="Proteomes" id="UP000187209"/>
    </source>
</evidence>
<organism evidence="2 3">
    <name type="scientific">Stentor coeruleus</name>
    <dbReference type="NCBI Taxonomy" id="5963"/>
    <lineage>
        <taxon>Eukaryota</taxon>
        <taxon>Sar</taxon>
        <taxon>Alveolata</taxon>
        <taxon>Ciliophora</taxon>
        <taxon>Postciliodesmatophora</taxon>
        <taxon>Heterotrichea</taxon>
        <taxon>Heterotrichida</taxon>
        <taxon>Stentoridae</taxon>
        <taxon>Stentor</taxon>
    </lineage>
</organism>
<evidence type="ECO:0000313" key="2">
    <source>
        <dbReference type="EMBL" id="OMJ65043.1"/>
    </source>
</evidence>
<dbReference type="AlphaFoldDB" id="A0A1R2AKJ3"/>
<name>A0A1R2AKJ3_9CILI</name>
<feature type="compositionally biased region" description="Low complexity" evidence="1">
    <location>
        <begin position="145"/>
        <end position="163"/>
    </location>
</feature>
<dbReference type="Proteomes" id="UP000187209">
    <property type="component" value="Unassembled WGS sequence"/>
</dbReference>
<comment type="caution">
    <text evidence="2">The sequence shown here is derived from an EMBL/GenBank/DDBJ whole genome shotgun (WGS) entry which is preliminary data.</text>
</comment>